<organism evidence="3 4">
    <name type="scientific">Asticcacaulis excentricus</name>
    <dbReference type="NCBI Taxonomy" id="78587"/>
    <lineage>
        <taxon>Bacteria</taxon>
        <taxon>Pseudomonadati</taxon>
        <taxon>Pseudomonadota</taxon>
        <taxon>Alphaproteobacteria</taxon>
        <taxon>Caulobacterales</taxon>
        <taxon>Caulobacteraceae</taxon>
        <taxon>Asticcacaulis</taxon>
    </lineage>
</organism>
<evidence type="ECO:0000259" key="2">
    <source>
        <dbReference type="Pfam" id="PF00535"/>
    </source>
</evidence>
<reference evidence="4" key="2">
    <citation type="journal article" date="2017" name="Plant Physiol. Biochem.">
        <title>Differential oxidative and antioxidative response of duckweed Lemna minor toward plant growth promoting/inhibiting bacteria.</title>
        <authorList>
            <person name="Ishizawa H."/>
            <person name="Kuroda M."/>
            <person name="Morikawa M."/>
            <person name="Ike M."/>
        </authorList>
    </citation>
    <scope>NUCLEOTIDE SEQUENCE [LARGE SCALE GENOMIC DNA]</scope>
    <source>
        <strain evidence="4">M6</strain>
    </source>
</reference>
<dbReference type="CDD" id="cd02511">
    <property type="entry name" value="Beta4Glucosyltransferase"/>
    <property type="match status" value="1"/>
</dbReference>
<dbReference type="PANTHER" id="PTHR43630">
    <property type="entry name" value="POLY-BETA-1,6-N-ACETYL-D-GLUCOSAMINE SYNTHASE"/>
    <property type="match status" value="1"/>
</dbReference>
<protein>
    <submittedName>
        <fullName evidence="3">Lipopolysaccharide biosynthesis glycosyltransferase</fullName>
    </submittedName>
</protein>
<evidence type="ECO:0000313" key="3">
    <source>
        <dbReference type="EMBL" id="BBF82166.1"/>
    </source>
</evidence>
<evidence type="ECO:0000256" key="1">
    <source>
        <dbReference type="ARBA" id="ARBA00038494"/>
    </source>
</evidence>
<dbReference type="PANTHER" id="PTHR43630:SF2">
    <property type="entry name" value="GLYCOSYLTRANSFERASE"/>
    <property type="match status" value="1"/>
</dbReference>
<reference evidence="4" key="1">
    <citation type="journal article" date="2017" name="Biotechnol. Biofuels">
        <title>Evaluation of environmental bacterial communities as a factor affecting the growth of duckweed Lemna minor.</title>
        <authorList>
            <person name="Ishizawa H."/>
            <person name="Kuroda M."/>
            <person name="Morikawa M."/>
            <person name="Ike M."/>
        </authorList>
    </citation>
    <scope>NUCLEOTIDE SEQUENCE [LARGE SCALE GENOMIC DNA]</scope>
    <source>
        <strain evidence="4">M6</strain>
    </source>
</reference>
<keyword evidence="3" id="KW-0808">Transferase</keyword>
<dbReference type="Gene3D" id="3.90.550.10">
    <property type="entry name" value="Spore Coat Polysaccharide Biosynthesis Protein SpsA, Chain A"/>
    <property type="match status" value="1"/>
</dbReference>
<feature type="domain" description="Glycosyltransferase 2-like" evidence="2">
    <location>
        <begin position="8"/>
        <end position="145"/>
    </location>
</feature>
<dbReference type="InterPro" id="IPR001173">
    <property type="entry name" value="Glyco_trans_2-like"/>
</dbReference>
<gene>
    <name evidence="3" type="ORF">EM6_2795</name>
</gene>
<dbReference type="AlphaFoldDB" id="A0A3G9G655"/>
<dbReference type="GO" id="GO:0016740">
    <property type="term" value="F:transferase activity"/>
    <property type="evidence" value="ECO:0007669"/>
    <property type="project" value="UniProtKB-KW"/>
</dbReference>
<sequence length="257" mass="29596">MSSPPKLSACIITKNEADRLANCLRAIEGLVDEVVVVDSGSTDGTPDMARQMGAKVFHNDWVGYGPQKRFSEDCASHDWILNLDADEVVTPQLYQEIKALIARGPDLPAYRFKLRNVYPGKDKPRLWADYHNYVRLYDRRKVRFRDSLVHDTVDTRDEPVGQLHGSATHFSARSYDHIRQKLDSYTNLQAKALKKPAWAIWLRLPFEYPFVFTRYFLFRCHFTGGWDGVLSSHLAAEARVKRLLKILKAQKELKEKS</sequence>
<accession>A0A3G9G655</accession>
<evidence type="ECO:0000313" key="4">
    <source>
        <dbReference type="Proteomes" id="UP000278756"/>
    </source>
</evidence>
<proteinExistence type="inferred from homology"/>
<dbReference type="RefSeq" id="WP_126423773.1">
    <property type="nucleotide sequence ID" value="NZ_AP018828.1"/>
</dbReference>
<dbReference type="Proteomes" id="UP000278756">
    <property type="component" value="Chromosome 2"/>
</dbReference>
<name>A0A3G9G655_9CAUL</name>
<comment type="similarity">
    <text evidence="1">Belongs to the glycosyltransferase 2 family. WaaE/KdtX subfamily.</text>
</comment>
<dbReference type="Pfam" id="PF00535">
    <property type="entry name" value="Glycos_transf_2"/>
    <property type="match status" value="1"/>
</dbReference>
<dbReference type="EMBL" id="AP018828">
    <property type="protein sequence ID" value="BBF82166.1"/>
    <property type="molecule type" value="Genomic_DNA"/>
</dbReference>
<dbReference type="OrthoDB" id="9815923at2"/>
<dbReference type="InterPro" id="IPR029044">
    <property type="entry name" value="Nucleotide-diphossugar_trans"/>
</dbReference>
<dbReference type="SUPFAM" id="SSF53448">
    <property type="entry name" value="Nucleotide-diphospho-sugar transferases"/>
    <property type="match status" value="1"/>
</dbReference>